<dbReference type="InterPro" id="IPR016181">
    <property type="entry name" value="Acyl_CoA_acyltransferase"/>
</dbReference>
<keyword evidence="2" id="KW-0808">Transferase</keyword>
<dbReference type="PROSITE" id="PS51186">
    <property type="entry name" value="GNAT"/>
    <property type="match status" value="1"/>
</dbReference>
<accession>A0A7D4PWU7</accession>
<evidence type="ECO:0000313" key="3">
    <source>
        <dbReference type="Proteomes" id="UP000501003"/>
    </source>
</evidence>
<dbReference type="Proteomes" id="UP000501003">
    <property type="component" value="Chromosome"/>
</dbReference>
<dbReference type="InterPro" id="IPR051531">
    <property type="entry name" value="N-acetyltransferase"/>
</dbReference>
<gene>
    <name evidence="2" type="ORF">HRU87_01475</name>
</gene>
<dbReference type="Gene3D" id="3.40.630.30">
    <property type="match status" value="1"/>
</dbReference>
<proteinExistence type="predicted"/>
<dbReference type="KEGG" id="aqg:HRU87_01475"/>
<dbReference type="AlphaFoldDB" id="A0A7D4PWU7"/>
<sequence>MVFPLVTERLEITPLARKHLASFVRYRQDPLVARYQSWEPSYSDEQALDLIDSQTGVLFPALGDWLQLAIELRETHEHIGDLALHLVEGGVFEIGFTLAAEHQGNGYAKEAATRLLEYLFDEAKAELVFATPDERNLSSIRLLRALGFQEVPERSWVEEFKNETVTVSYFELRESSRAF</sequence>
<keyword evidence="3" id="KW-1185">Reference proteome</keyword>
<organism evidence="2 3">
    <name type="scientific">Aquiluna borgnonia</name>
    <dbReference type="NCBI Taxonomy" id="2499157"/>
    <lineage>
        <taxon>Bacteria</taxon>
        <taxon>Bacillati</taxon>
        <taxon>Actinomycetota</taxon>
        <taxon>Actinomycetes</taxon>
        <taxon>Micrococcales</taxon>
        <taxon>Microbacteriaceae</taxon>
        <taxon>Luna cluster</taxon>
        <taxon>Luna-1 subcluster</taxon>
        <taxon>Aquiluna</taxon>
    </lineage>
</organism>
<dbReference type="EMBL" id="CP054056">
    <property type="protein sequence ID" value="QKJ24904.1"/>
    <property type="molecule type" value="Genomic_DNA"/>
</dbReference>
<dbReference type="PANTHER" id="PTHR43792:SF1">
    <property type="entry name" value="N-ACETYLTRANSFERASE DOMAIN-CONTAINING PROTEIN"/>
    <property type="match status" value="1"/>
</dbReference>
<name>A0A7D4PWU7_9MICO</name>
<reference evidence="2 3" key="1">
    <citation type="submission" date="2020-05" db="EMBL/GenBank/DDBJ databases">
        <title>Aquirufa sp. strain 15G-AUS-rot a new Aquirufa species.</title>
        <authorList>
            <person name="Pitt A."/>
            <person name="Hahn M.W."/>
        </authorList>
    </citation>
    <scope>NUCLEOTIDE SEQUENCE [LARGE SCALE GENOMIC DNA]</scope>
    <source>
        <strain evidence="2 3">15G-AUS-rot</strain>
    </source>
</reference>
<dbReference type="RefSeq" id="WP_173493201.1">
    <property type="nucleotide sequence ID" value="NZ_CP054056.1"/>
</dbReference>
<evidence type="ECO:0000313" key="2">
    <source>
        <dbReference type="EMBL" id="QKJ24904.1"/>
    </source>
</evidence>
<evidence type="ECO:0000259" key="1">
    <source>
        <dbReference type="PROSITE" id="PS51186"/>
    </source>
</evidence>
<dbReference type="GO" id="GO:0016747">
    <property type="term" value="F:acyltransferase activity, transferring groups other than amino-acyl groups"/>
    <property type="evidence" value="ECO:0007669"/>
    <property type="project" value="InterPro"/>
</dbReference>
<feature type="domain" description="N-acetyltransferase" evidence="1">
    <location>
        <begin position="10"/>
        <end position="174"/>
    </location>
</feature>
<protein>
    <submittedName>
        <fullName evidence="2">GNAT family N-acetyltransferase</fullName>
    </submittedName>
</protein>
<dbReference type="PANTHER" id="PTHR43792">
    <property type="entry name" value="GNAT FAMILY, PUTATIVE (AFU_ORTHOLOGUE AFUA_3G00765)-RELATED-RELATED"/>
    <property type="match status" value="1"/>
</dbReference>
<dbReference type="SUPFAM" id="SSF55729">
    <property type="entry name" value="Acyl-CoA N-acyltransferases (Nat)"/>
    <property type="match status" value="1"/>
</dbReference>
<dbReference type="Pfam" id="PF13302">
    <property type="entry name" value="Acetyltransf_3"/>
    <property type="match status" value="1"/>
</dbReference>
<dbReference type="InterPro" id="IPR000182">
    <property type="entry name" value="GNAT_dom"/>
</dbReference>